<keyword evidence="6 11" id="KW-0418">Kinase</keyword>
<keyword evidence="9" id="KW-1133">Transmembrane helix</keyword>
<dbReference type="FunFam" id="3.30.565.10:FF:000006">
    <property type="entry name" value="Sensor histidine kinase WalK"/>
    <property type="match status" value="1"/>
</dbReference>
<comment type="subcellular location">
    <subcellularLocation>
        <location evidence="2">Membrane</location>
    </subcellularLocation>
</comment>
<dbReference type="Proteomes" id="UP000606720">
    <property type="component" value="Unassembled WGS sequence"/>
</dbReference>
<dbReference type="PRINTS" id="PR00344">
    <property type="entry name" value="BCTRLSENSOR"/>
</dbReference>
<proteinExistence type="predicted"/>
<keyword evidence="4" id="KW-0597">Phosphoprotein</keyword>
<dbReference type="InterPro" id="IPR003661">
    <property type="entry name" value="HisK_dim/P_dom"/>
</dbReference>
<comment type="catalytic activity">
    <reaction evidence="1">
        <text>ATP + protein L-histidine = ADP + protein N-phospho-L-histidine.</text>
        <dbReference type="EC" id="2.7.13.3"/>
    </reaction>
</comment>
<dbReference type="Gene3D" id="1.10.287.130">
    <property type="match status" value="1"/>
</dbReference>
<keyword evidence="9" id="KW-0812">Transmembrane</keyword>
<keyword evidence="12" id="KW-1185">Reference proteome</keyword>
<dbReference type="InterPro" id="IPR005467">
    <property type="entry name" value="His_kinase_dom"/>
</dbReference>
<dbReference type="SUPFAM" id="SSF55874">
    <property type="entry name" value="ATPase domain of HSP90 chaperone/DNA topoisomerase II/histidine kinase"/>
    <property type="match status" value="1"/>
</dbReference>
<keyword evidence="5" id="KW-0808">Transferase</keyword>
<dbReference type="GO" id="GO:0000155">
    <property type="term" value="F:phosphorelay sensor kinase activity"/>
    <property type="evidence" value="ECO:0007669"/>
    <property type="project" value="InterPro"/>
</dbReference>
<protein>
    <recommendedName>
        <fullName evidence="3">histidine kinase</fullName>
        <ecNumber evidence="3">2.7.13.3</ecNumber>
    </recommendedName>
</protein>
<dbReference type="AlphaFoldDB" id="A0A923RT56"/>
<reference evidence="11" key="1">
    <citation type="submission" date="2020-08" db="EMBL/GenBank/DDBJ databases">
        <title>Genome public.</title>
        <authorList>
            <person name="Liu C."/>
            <person name="Sun Q."/>
        </authorList>
    </citation>
    <scope>NUCLEOTIDE SEQUENCE</scope>
    <source>
        <strain evidence="11">BX1005</strain>
    </source>
</reference>
<dbReference type="GO" id="GO:0016036">
    <property type="term" value="P:cellular response to phosphate starvation"/>
    <property type="evidence" value="ECO:0007669"/>
    <property type="project" value="TreeGrafter"/>
</dbReference>
<dbReference type="CDD" id="cd00075">
    <property type="entry name" value="HATPase"/>
    <property type="match status" value="1"/>
</dbReference>
<evidence type="ECO:0000256" key="5">
    <source>
        <dbReference type="ARBA" id="ARBA00022679"/>
    </source>
</evidence>
<sequence>MKKKMNIRFMIISAAAIIITAVISTVLFYMVLQEQVFSDLKAYEHIVSQIDPTELNIDKDEIRITWIDKDGTVIYDNEADASVMENHKDRPEVIAAQKYGETKKIRWSSTLSVHTFYYAALKEDGSVLRIAKQSSSIYRVMVNAVMIILAMSIVTFVLCATVAHLLTRRMVEPIERMADNLVLLDASNVYEEIRPFVTTIKEQHTNILNHAKMRQEFTANVSHELKTPLTAISGYAELIENGMAAKEDIGRFAAQIHKNSSRLLMLINDIIKLSELDDEELKIPFEKFDLYTLAENTIHMMDMPAQKQDVDLILSGEHVMINGGKNLIDELLYNLISNAIRYNVKGGKVYVETGMDGDHPYLRVTDTGIGIPKEHQERVFERFYRVDKSRSKSTGGTGLGLAIVKHVVAQHDASISLESEEGKGTKITVKFQPTGN</sequence>
<dbReference type="PANTHER" id="PTHR45453">
    <property type="entry name" value="PHOSPHATE REGULON SENSOR PROTEIN PHOR"/>
    <property type="match status" value="1"/>
</dbReference>
<dbReference type="GO" id="GO:0004721">
    <property type="term" value="F:phosphoprotein phosphatase activity"/>
    <property type="evidence" value="ECO:0007669"/>
    <property type="project" value="TreeGrafter"/>
</dbReference>
<evidence type="ECO:0000256" key="8">
    <source>
        <dbReference type="ARBA" id="ARBA00023136"/>
    </source>
</evidence>
<dbReference type="Pfam" id="PF02518">
    <property type="entry name" value="HATPase_c"/>
    <property type="match status" value="1"/>
</dbReference>
<dbReference type="InterPro" id="IPR003594">
    <property type="entry name" value="HATPase_dom"/>
</dbReference>
<dbReference type="EMBL" id="JACOPH010000006">
    <property type="protein sequence ID" value="MBC5714352.1"/>
    <property type="molecule type" value="Genomic_DNA"/>
</dbReference>
<organism evidence="11 12">
    <name type="scientific">Roseburia zhanii</name>
    <dbReference type="NCBI Taxonomy" id="2763064"/>
    <lineage>
        <taxon>Bacteria</taxon>
        <taxon>Bacillati</taxon>
        <taxon>Bacillota</taxon>
        <taxon>Clostridia</taxon>
        <taxon>Lachnospirales</taxon>
        <taxon>Lachnospiraceae</taxon>
        <taxon>Roseburia</taxon>
    </lineage>
</organism>
<keyword evidence="7" id="KW-0902">Two-component regulatory system</keyword>
<evidence type="ECO:0000256" key="6">
    <source>
        <dbReference type="ARBA" id="ARBA00022777"/>
    </source>
</evidence>
<feature type="transmembrane region" description="Helical" evidence="9">
    <location>
        <begin position="7"/>
        <end position="32"/>
    </location>
</feature>
<dbReference type="InterPro" id="IPR036890">
    <property type="entry name" value="HATPase_C_sf"/>
</dbReference>
<feature type="transmembrane region" description="Helical" evidence="9">
    <location>
        <begin position="144"/>
        <end position="167"/>
    </location>
</feature>
<dbReference type="CDD" id="cd00082">
    <property type="entry name" value="HisKA"/>
    <property type="match status" value="1"/>
</dbReference>
<dbReference type="PROSITE" id="PS50109">
    <property type="entry name" value="HIS_KIN"/>
    <property type="match status" value="1"/>
</dbReference>
<evidence type="ECO:0000256" key="1">
    <source>
        <dbReference type="ARBA" id="ARBA00000085"/>
    </source>
</evidence>
<evidence type="ECO:0000259" key="10">
    <source>
        <dbReference type="PROSITE" id="PS50109"/>
    </source>
</evidence>
<dbReference type="SMART" id="SM00388">
    <property type="entry name" value="HisKA"/>
    <property type="match status" value="1"/>
</dbReference>
<evidence type="ECO:0000256" key="9">
    <source>
        <dbReference type="SAM" id="Phobius"/>
    </source>
</evidence>
<dbReference type="RefSeq" id="WP_186867063.1">
    <property type="nucleotide sequence ID" value="NZ_JACOPH010000006.1"/>
</dbReference>
<accession>A0A923RT56</accession>
<evidence type="ECO:0000313" key="11">
    <source>
        <dbReference type="EMBL" id="MBC5714352.1"/>
    </source>
</evidence>
<dbReference type="Pfam" id="PF00512">
    <property type="entry name" value="HisKA"/>
    <property type="match status" value="1"/>
</dbReference>
<evidence type="ECO:0000256" key="2">
    <source>
        <dbReference type="ARBA" id="ARBA00004370"/>
    </source>
</evidence>
<keyword evidence="8 9" id="KW-0472">Membrane</keyword>
<gene>
    <name evidence="11" type="ORF">H8S17_09030</name>
</gene>
<dbReference type="InterPro" id="IPR050351">
    <property type="entry name" value="BphY/WalK/GraS-like"/>
</dbReference>
<evidence type="ECO:0000313" key="12">
    <source>
        <dbReference type="Proteomes" id="UP000606720"/>
    </source>
</evidence>
<dbReference type="SMART" id="SM00387">
    <property type="entry name" value="HATPase_c"/>
    <property type="match status" value="1"/>
</dbReference>
<dbReference type="EC" id="2.7.13.3" evidence="3"/>
<dbReference type="GO" id="GO:0005886">
    <property type="term" value="C:plasma membrane"/>
    <property type="evidence" value="ECO:0007669"/>
    <property type="project" value="TreeGrafter"/>
</dbReference>
<dbReference type="InterPro" id="IPR036097">
    <property type="entry name" value="HisK_dim/P_sf"/>
</dbReference>
<dbReference type="InterPro" id="IPR004358">
    <property type="entry name" value="Sig_transdc_His_kin-like_C"/>
</dbReference>
<feature type="domain" description="Histidine kinase" evidence="10">
    <location>
        <begin position="220"/>
        <end position="435"/>
    </location>
</feature>
<dbReference type="Gene3D" id="3.30.565.10">
    <property type="entry name" value="Histidine kinase-like ATPase, C-terminal domain"/>
    <property type="match status" value="1"/>
</dbReference>
<dbReference type="SUPFAM" id="SSF47384">
    <property type="entry name" value="Homodimeric domain of signal transducing histidine kinase"/>
    <property type="match status" value="1"/>
</dbReference>
<comment type="caution">
    <text evidence="11">The sequence shown here is derived from an EMBL/GenBank/DDBJ whole genome shotgun (WGS) entry which is preliminary data.</text>
</comment>
<evidence type="ECO:0000256" key="4">
    <source>
        <dbReference type="ARBA" id="ARBA00022553"/>
    </source>
</evidence>
<name>A0A923RT56_9FIRM</name>
<dbReference type="PANTHER" id="PTHR45453:SF1">
    <property type="entry name" value="PHOSPHATE REGULON SENSOR PROTEIN PHOR"/>
    <property type="match status" value="1"/>
</dbReference>
<dbReference type="FunFam" id="1.10.287.130:FF:000001">
    <property type="entry name" value="Two-component sensor histidine kinase"/>
    <property type="match status" value="1"/>
</dbReference>
<evidence type="ECO:0000256" key="7">
    <source>
        <dbReference type="ARBA" id="ARBA00023012"/>
    </source>
</evidence>
<evidence type="ECO:0000256" key="3">
    <source>
        <dbReference type="ARBA" id="ARBA00012438"/>
    </source>
</evidence>